<feature type="transmembrane region" description="Helical" evidence="1">
    <location>
        <begin position="128"/>
        <end position="145"/>
    </location>
</feature>
<organism evidence="2 3">
    <name type="scientific">Lederbergia citrea</name>
    <dbReference type="NCBI Taxonomy" id="2833581"/>
    <lineage>
        <taxon>Bacteria</taxon>
        <taxon>Bacillati</taxon>
        <taxon>Bacillota</taxon>
        <taxon>Bacilli</taxon>
        <taxon>Bacillales</taxon>
        <taxon>Bacillaceae</taxon>
        <taxon>Lederbergia</taxon>
    </lineage>
</organism>
<dbReference type="AlphaFoldDB" id="A0A942URS3"/>
<feature type="transmembrane region" description="Helical" evidence="1">
    <location>
        <begin position="327"/>
        <end position="348"/>
    </location>
</feature>
<evidence type="ECO:0008006" key="4">
    <source>
        <dbReference type="Google" id="ProtNLM"/>
    </source>
</evidence>
<feature type="transmembrane region" description="Helical" evidence="1">
    <location>
        <begin position="289"/>
        <end position="315"/>
    </location>
</feature>
<sequence length="363" mass="40581">MNKKNPIIAFLLAFFPGGGLMYLGKVLRGLFYTAAVFGIPILSISAVSITAFQAFIVFGLGGGLLLYIVNLIDTAVTASKLYNQSDTVKDGITVEKNPDSERFFTIILSFIPGMGHFQLGLVYRGMTLLAAFFGLGVMVVFVTFLSHRSEFLIFLALLPVIWIYSFFDVMQQLALKQKGKELVDRSILEDLETRRTDGKKSKSIAALLSIVPGAGHLYLGLQKRGIQLMAAFLFSIYILDVMRLGIFLFLVPIIWFYSFFDGLQKASRQGDEELEDIPIVSYLINNQKWLGIGLIALGLYYLTSNIFLPIAAPYVRNLIDIDLQYWFYQYFQTGIICLLLIGGGIKLMTGRKAKQMVEEGEAE</sequence>
<dbReference type="EMBL" id="JAGYPN010000004">
    <property type="protein sequence ID" value="MBS4224432.1"/>
    <property type="molecule type" value="Genomic_DNA"/>
</dbReference>
<keyword evidence="1" id="KW-0472">Membrane</keyword>
<evidence type="ECO:0000313" key="2">
    <source>
        <dbReference type="EMBL" id="MBS4224432.1"/>
    </source>
</evidence>
<dbReference type="RefSeq" id="WP_213099495.1">
    <property type="nucleotide sequence ID" value="NZ_JAGYPN010000004.1"/>
</dbReference>
<evidence type="ECO:0000256" key="1">
    <source>
        <dbReference type="SAM" id="Phobius"/>
    </source>
</evidence>
<feature type="transmembrane region" description="Helical" evidence="1">
    <location>
        <begin position="241"/>
        <end position="260"/>
    </location>
</feature>
<keyword evidence="1" id="KW-0812">Transmembrane</keyword>
<name>A0A942URS3_9BACI</name>
<feature type="transmembrane region" description="Helical" evidence="1">
    <location>
        <begin position="102"/>
        <end position="121"/>
    </location>
</feature>
<accession>A0A942URS3</accession>
<proteinExistence type="predicted"/>
<reference evidence="2 3" key="1">
    <citation type="submission" date="2021-05" db="EMBL/GenBank/DDBJ databases">
        <title>Novel Bacillus species.</title>
        <authorList>
            <person name="Liu G."/>
        </authorList>
    </citation>
    <scope>NUCLEOTIDE SEQUENCE [LARGE SCALE GENOMIC DNA]</scope>
    <source>
        <strain evidence="2 3">FJAT-49682</strain>
    </source>
</reference>
<comment type="caution">
    <text evidence="2">The sequence shown here is derived from an EMBL/GenBank/DDBJ whole genome shotgun (WGS) entry which is preliminary data.</text>
</comment>
<gene>
    <name evidence="2" type="ORF">KHA91_17120</name>
</gene>
<feature type="transmembrane region" description="Helical" evidence="1">
    <location>
        <begin position="204"/>
        <end position="221"/>
    </location>
</feature>
<feature type="transmembrane region" description="Helical" evidence="1">
    <location>
        <begin position="64"/>
        <end position="82"/>
    </location>
</feature>
<evidence type="ECO:0000313" key="3">
    <source>
        <dbReference type="Proteomes" id="UP000676456"/>
    </source>
</evidence>
<feature type="transmembrane region" description="Helical" evidence="1">
    <location>
        <begin position="7"/>
        <end position="24"/>
    </location>
</feature>
<feature type="transmembrane region" description="Helical" evidence="1">
    <location>
        <begin position="151"/>
        <end position="170"/>
    </location>
</feature>
<keyword evidence="3" id="KW-1185">Reference proteome</keyword>
<feature type="transmembrane region" description="Helical" evidence="1">
    <location>
        <begin position="30"/>
        <end position="52"/>
    </location>
</feature>
<keyword evidence="1" id="KW-1133">Transmembrane helix</keyword>
<protein>
    <recommendedName>
        <fullName evidence="4">Multi-TM2 domain-containing protein</fullName>
    </recommendedName>
</protein>
<dbReference type="Proteomes" id="UP000676456">
    <property type="component" value="Unassembled WGS sequence"/>
</dbReference>